<proteinExistence type="predicted"/>
<protein>
    <submittedName>
        <fullName evidence="1">Uncharacterized protein</fullName>
    </submittedName>
</protein>
<comment type="caution">
    <text evidence="1">The sequence shown here is derived from an EMBL/GenBank/DDBJ whole genome shotgun (WGS) entry which is preliminary data.</text>
</comment>
<sequence>MADNEPTIVHGSVVTAESSIEAHKKSYQYDKGRGVTASVLQGKEISSNFKRDIDVSWLQAAADTYRISGDINDYVIVDIPSVTIDIPNRNLQAFPYEEVSFFDNMQGSLVYQTFTGRPTHVDHQNSDPLEAKGVHFDSTLQFVPAYNVWKIRTLAGFDRTKDQKLVSDILTGRRNGYSMGALVQNFVCSNCGEVEVIKKPCRCMAMGKGSIVDGRLVYQLCAGVQFFEQSSVEDPADPTAVTDSVR</sequence>
<name>A0A0F9SC69_9ZZZZ</name>
<evidence type="ECO:0000313" key="1">
    <source>
        <dbReference type="EMBL" id="KKN64634.1"/>
    </source>
</evidence>
<organism evidence="1">
    <name type="scientific">marine sediment metagenome</name>
    <dbReference type="NCBI Taxonomy" id="412755"/>
    <lineage>
        <taxon>unclassified sequences</taxon>
        <taxon>metagenomes</taxon>
        <taxon>ecological metagenomes</taxon>
    </lineage>
</organism>
<dbReference type="AlphaFoldDB" id="A0A0F9SC69"/>
<dbReference type="EMBL" id="LAZR01000548">
    <property type="protein sequence ID" value="KKN64634.1"/>
    <property type="molecule type" value="Genomic_DNA"/>
</dbReference>
<reference evidence="1" key="1">
    <citation type="journal article" date="2015" name="Nature">
        <title>Complex archaea that bridge the gap between prokaryotes and eukaryotes.</title>
        <authorList>
            <person name="Spang A."/>
            <person name="Saw J.H."/>
            <person name="Jorgensen S.L."/>
            <person name="Zaremba-Niedzwiedzka K."/>
            <person name="Martijn J."/>
            <person name="Lind A.E."/>
            <person name="van Eijk R."/>
            <person name="Schleper C."/>
            <person name="Guy L."/>
            <person name="Ettema T.J."/>
        </authorList>
    </citation>
    <scope>NUCLEOTIDE SEQUENCE</scope>
</reference>
<gene>
    <name evidence="1" type="ORF">LCGC14_0489640</name>
</gene>
<accession>A0A0F9SC69</accession>